<proteinExistence type="predicted"/>
<sequence length="67" mass="7578">MQANNYKLGVRILNSVTGNEELPPKTFVDNFGDTADYLGEEEMYGLTWKTYAPKRGFIMSPGQEMVL</sequence>
<name>T0YSC5_9ZZZZ</name>
<evidence type="ECO:0000313" key="1">
    <source>
        <dbReference type="EMBL" id="EQD38456.1"/>
    </source>
</evidence>
<reference evidence="1" key="2">
    <citation type="journal article" date="2014" name="ISME J.">
        <title>Microbial stratification in low pH oxic and suboxic macroscopic growths along an acid mine drainage.</title>
        <authorList>
            <person name="Mendez-Garcia C."/>
            <person name="Mesa V."/>
            <person name="Sprenger R.R."/>
            <person name="Richter M."/>
            <person name="Diez M.S."/>
            <person name="Solano J."/>
            <person name="Bargiela R."/>
            <person name="Golyshina O.V."/>
            <person name="Manteca A."/>
            <person name="Ramos J.L."/>
            <person name="Gallego J.R."/>
            <person name="Llorente I."/>
            <person name="Martins Dos Santos V.A."/>
            <person name="Jensen O.N."/>
            <person name="Pelaez A.I."/>
            <person name="Sanchez J."/>
            <person name="Ferrer M."/>
        </authorList>
    </citation>
    <scope>NUCLEOTIDE SEQUENCE</scope>
</reference>
<accession>T0YSC5</accession>
<organism evidence="1">
    <name type="scientific">mine drainage metagenome</name>
    <dbReference type="NCBI Taxonomy" id="410659"/>
    <lineage>
        <taxon>unclassified sequences</taxon>
        <taxon>metagenomes</taxon>
        <taxon>ecological metagenomes</taxon>
    </lineage>
</organism>
<protein>
    <submittedName>
        <fullName evidence="1">Uncharacterized protein</fullName>
    </submittedName>
</protein>
<gene>
    <name evidence="1" type="ORF">B1B_15788</name>
</gene>
<dbReference type="AlphaFoldDB" id="T0YSC5"/>
<dbReference type="EMBL" id="AUZY01010498">
    <property type="protein sequence ID" value="EQD38456.1"/>
    <property type="molecule type" value="Genomic_DNA"/>
</dbReference>
<reference evidence="1" key="1">
    <citation type="submission" date="2013-08" db="EMBL/GenBank/DDBJ databases">
        <authorList>
            <person name="Mendez C."/>
            <person name="Richter M."/>
            <person name="Ferrer M."/>
            <person name="Sanchez J."/>
        </authorList>
    </citation>
    <scope>NUCLEOTIDE SEQUENCE</scope>
</reference>
<comment type="caution">
    <text evidence="1">The sequence shown here is derived from an EMBL/GenBank/DDBJ whole genome shotgun (WGS) entry which is preliminary data.</text>
</comment>